<comment type="caution">
    <text evidence="6">Lacks conserved residue(s) required for the propagation of feature annotation.</text>
</comment>
<feature type="domain" description="Sushi" evidence="10">
    <location>
        <begin position="152"/>
        <end position="217"/>
    </location>
</feature>
<feature type="compositionally biased region" description="Pro residues" evidence="7">
    <location>
        <begin position="287"/>
        <end position="308"/>
    </location>
</feature>
<dbReference type="Proteomes" id="UP001652622">
    <property type="component" value="Unplaced"/>
</dbReference>
<gene>
    <name evidence="12" type="primary">LOC117674726</name>
</gene>
<feature type="disulfide bond" evidence="6">
    <location>
        <begin position="154"/>
        <end position="197"/>
    </location>
</feature>
<dbReference type="FunFam" id="2.10.70.10:FF:000014">
    <property type="entry name" value="Membrane cofactor protein"/>
    <property type="match status" value="1"/>
</dbReference>
<feature type="domain" description="Sushi" evidence="10">
    <location>
        <begin position="26"/>
        <end position="90"/>
    </location>
</feature>
<dbReference type="CDD" id="cd00033">
    <property type="entry name" value="CCP"/>
    <property type="match status" value="4"/>
</dbReference>
<dbReference type="Gene3D" id="2.10.70.10">
    <property type="entry name" value="Complement Module, domain 1"/>
    <property type="match status" value="4"/>
</dbReference>
<feature type="domain" description="Sushi" evidence="10">
    <location>
        <begin position="91"/>
        <end position="151"/>
    </location>
</feature>
<evidence type="ECO:0000256" key="5">
    <source>
        <dbReference type="ARBA" id="ARBA00023180"/>
    </source>
</evidence>
<evidence type="ECO:0000256" key="1">
    <source>
        <dbReference type="ARBA" id="ARBA00022659"/>
    </source>
</evidence>
<evidence type="ECO:0000256" key="4">
    <source>
        <dbReference type="ARBA" id="ARBA00023157"/>
    </source>
</evidence>
<dbReference type="SMART" id="SM00032">
    <property type="entry name" value="CCP"/>
    <property type="match status" value="4"/>
</dbReference>
<dbReference type="InterPro" id="IPR000436">
    <property type="entry name" value="Sushi_SCR_CCP_dom"/>
</dbReference>
<dbReference type="AlphaFoldDB" id="A0A6P9CYA1"/>
<organism evidence="11 12">
    <name type="scientific">Pantherophis guttatus</name>
    <name type="common">Corn snake</name>
    <name type="synonym">Elaphe guttata</name>
    <dbReference type="NCBI Taxonomy" id="94885"/>
    <lineage>
        <taxon>Eukaryota</taxon>
        <taxon>Metazoa</taxon>
        <taxon>Chordata</taxon>
        <taxon>Craniata</taxon>
        <taxon>Vertebrata</taxon>
        <taxon>Euteleostomi</taxon>
        <taxon>Lepidosauria</taxon>
        <taxon>Squamata</taxon>
        <taxon>Bifurcata</taxon>
        <taxon>Unidentata</taxon>
        <taxon>Episquamata</taxon>
        <taxon>Toxicofera</taxon>
        <taxon>Serpentes</taxon>
        <taxon>Colubroidea</taxon>
        <taxon>Colubridae</taxon>
        <taxon>Colubrinae</taxon>
        <taxon>Pantherophis</taxon>
    </lineage>
</organism>
<dbReference type="KEGG" id="pgut:117674726"/>
<dbReference type="InParanoid" id="A0A6P9CYA1"/>
<dbReference type="InterPro" id="IPR050350">
    <property type="entry name" value="Compl-Cell_Adhes-Reg"/>
</dbReference>
<evidence type="ECO:0000256" key="9">
    <source>
        <dbReference type="SAM" id="SignalP"/>
    </source>
</evidence>
<dbReference type="PANTHER" id="PTHR19325:SF570">
    <property type="entry name" value="COMPLEMENT COMPONENT 4 BINDING PROTEIN, MEMBRANE"/>
    <property type="match status" value="1"/>
</dbReference>
<name>A0A6P9CYA1_PANGU</name>
<protein>
    <submittedName>
        <fullName evidence="12">Membrane cofactor protein-like</fullName>
    </submittedName>
</protein>
<feature type="signal peptide" evidence="9">
    <location>
        <begin position="1"/>
        <end position="26"/>
    </location>
</feature>
<feature type="transmembrane region" description="Helical" evidence="8">
    <location>
        <begin position="349"/>
        <end position="374"/>
    </location>
</feature>
<reference evidence="12" key="1">
    <citation type="submission" date="2025-08" db="UniProtKB">
        <authorList>
            <consortium name="RefSeq"/>
        </authorList>
    </citation>
    <scope>IDENTIFICATION</scope>
    <source>
        <tissue evidence="12">Blood</tissue>
    </source>
</reference>
<evidence type="ECO:0000313" key="12">
    <source>
        <dbReference type="RefSeq" id="XP_034288778.1"/>
    </source>
</evidence>
<dbReference type="InterPro" id="IPR035976">
    <property type="entry name" value="Sushi/SCR/CCP_sf"/>
</dbReference>
<evidence type="ECO:0000313" key="11">
    <source>
        <dbReference type="Proteomes" id="UP001652622"/>
    </source>
</evidence>
<evidence type="ECO:0000256" key="7">
    <source>
        <dbReference type="SAM" id="MobiDB-lite"/>
    </source>
</evidence>
<dbReference type="PANTHER" id="PTHR19325">
    <property type="entry name" value="COMPLEMENT COMPONENT-RELATED SUSHI DOMAIN-CONTAINING"/>
    <property type="match status" value="1"/>
</dbReference>
<keyword evidence="8" id="KW-0812">Transmembrane</keyword>
<sequence length="424" mass="45747">MGLSSCSNGVPTVVLILLFLSSTVFCDCLTPTLPPHSSLRGSEPLKDNYATGTNLRLVCISGYEVVSGTRSTLTCSADGTWTKITELCQGKRCPVPHLENGRIELSDDLRLGETATLRCDYGFRMIGESTLRCVLRGGEVRWHRDLPFCEQIPCARPDIISNGRYDADPSDTYVVGSSVVYRCDADYSLIGNSTITCTVAADGTNGQWNLPPPECKKVSCVKPSIRNGRLATLYKPNYRYGDRVTLECNPGYTLVGASWVRCGADNTWKPSLPRCDKTVATTKPTRPSTPVPPVPPIDPLPPPGPPPIPPTLVPPEVDGTTFIPMFPTQRQTIPTVGSGSGSGSGSGKIVGIVFGVIFALVVLAALIFAAVGWWKQRQANALANSQVASEKEKTMGDRRPQKFRSKTSETVQHFSALELKTGTP</sequence>
<evidence type="ECO:0000256" key="8">
    <source>
        <dbReference type="SAM" id="Phobius"/>
    </source>
</evidence>
<keyword evidence="3" id="KW-0677">Repeat</keyword>
<dbReference type="GeneID" id="117674726"/>
<evidence type="ECO:0000256" key="6">
    <source>
        <dbReference type="PROSITE-ProRule" id="PRU00302"/>
    </source>
</evidence>
<dbReference type="PROSITE" id="PS50923">
    <property type="entry name" value="SUSHI"/>
    <property type="match status" value="4"/>
</dbReference>
<keyword evidence="5" id="KW-0325">Glycoprotein</keyword>
<proteinExistence type="predicted"/>
<dbReference type="SUPFAM" id="SSF57535">
    <property type="entry name" value="Complement control module/SCR domain"/>
    <property type="match status" value="4"/>
</dbReference>
<dbReference type="Pfam" id="PF00084">
    <property type="entry name" value="Sushi"/>
    <property type="match status" value="4"/>
</dbReference>
<keyword evidence="1 6" id="KW-0768">Sushi</keyword>
<keyword evidence="11" id="KW-1185">Reference proteome</keyword>
<keyword evidence="4 6" id="KW-1015">Disulfide bond</keyword>
<feature type="compositionally biased region" description="Basic and acidic residues" evidence="7">
    <location>
        <begin position="389"/>
        <end position="400"/>
    </location>
</feature>
<keyword evidence="8" id="KW-1133">Transmembrane helix</keyword>
<feature type="disulfide bond" evidence="6">
    <location>
        <begin position="248"/>
        <end position="275"/>
    </location>
</feature>
<evidence type="ECO:0000256" key="2">
    <source>
        <dbReference type="ARBA" id="ARBA00022729"/>
    </source>
</evidence>
<feature type="chain" id="PRO_5028115094" evidence="9">
    <location>
        <begin position="27"/>
        <end position="424"/>
    </location>
</feature>
<feature type="region of interest" description="Disordered" evidence="7">
    <location>
        <begin position="273"/>
        <end position="308"/>
    </location>
</feature>
<feature type="domain" description="Sushi" evidence="10">
    <location>
        <begin position="218"/>
        <end position="277"/>
    </location>
</feature>
<dbReference type="OMA" id="ATIMFEC"/>
<keyword evidence="2 9" id="KW-0732">Signal</keyword>
<feature type="region of interest" description="Disordered" evidence="7">
    <location>
        <begin position="387"/>
        <end position="410"/>
    </location>
</feature>
<dbReference type="RefSeq" id="XP_034288778.1">
    <property type="nucleotide sequence ID" value="XM_034432887.2"/>
</dbReference>
<evidence type="ECO:0000256" key="3">
    <source>
        <dbReference type="ARBA" id="ARBA00022737"/>
    </source>
</evidence>
<keyword evidence="8" id="KW-0472">Membrane</keyword>
<accession>A0A6P9CYA1</accession>
<evidence type="ECO:0000259" key="10">
    <source>
        <dbReference type="PROSITE" id="PS50923"/>
    </source>
</evidence>